<name>A0A165WYI8_9AGAM</name>
<sequence>MIPSTCPQCRTAVDALFVTDEDTGYMQKFFIQACVSDLVCGTKQPDFVLSGTLRTPRNARQTREASHLEQCRRTWGSLRRSICNTAEGDCFRGLWAHTVATSLLLHRDLVDVLPHWGLVRTEDAWLALREWGYFDGADNQLVLQYSISRYHEFLDLAHFGHRSGLAHSFAIQEPVHEGYIQLRRPSHDDKVEEGHLVCSFDEICRARSLHSYVLYMHRVRLLPGDHTSEKLSFKIKHRGHQPALLIAPNNPVSSAPRTLRTATLPSRPTPL</sequence>
<dbReference type="OrthoDB" id="2684236at2759"/>
<gene>
    <name evidence="2" type="ORF">FIBSPDRAFT_1052639</name>
</gene>
<accession>A0A165WYI8</accession>
<dbReference type="EMBL" id="KV417733">
    <property type="protein sequence ID" value="KZP08032.1"/>
    <property type="molecule type" value="Genomic_DNA"/>
</dbReference>
<reference evidence="2 3" key="1">
    <citation type="journal article" date="2016" name="Mol. Biol. Evol.">
        <title>Comparative Genomics of Early-Diverging Mushroom-Forming Fungi Provides Insights into the Origins of Lignocellulose Decay Capabilities.</title>
        <authorList>
            <person name="Nagy L.G."/>
            <person name="Riley R."/>
            <person name="Tritt A."/>
            <person name="Adam C."/>
            <person name="Daum C."/>
            <person name="Floudas D."/>
            <person name="Sun H."/>
            <person name="Yadav J.S."/>
            <person name="Pangilinan J."/>
            <person name="Larsson K.H."/>
            <person name="Matsuura K."/>
            <person name="Barry K."/>
            <person name="Labutti K."/>
            <person name="Kuo R."/>
            <person name="Ohm R.A."/>
            <person name="Bhattacharya S.S."/>
            <person name="Shirouzu T."/>
            <person name="Yoshinaga Y."/>
            <person name="Martin F.M."/>
            <person name="Grigoriev I.V."/>
            <person name="Hibbett D.S."/>
        </authorList>
    </citation>
    <scope>NUCLEOTIDE SEQUENCE [LARGE SCALE GENOMIC DNA]</scope>
    <source>
        <strain evidence="2 3">CBS 109695</strain>
    </source>
</reference>
<feature type="region of interest" description="Disordered" evidence="1">
    <location>
        <begin position="250"/>
        <end position="271"/>
    </location>
</feature>
<dbReference type="STRING" id="436010.A0A165WYI8"/>
<dbReference type="AlphaFoldDB" id="A0A165WYI8"/>
<evidence type="ECO:0000313" key="2">
    <source>
        <dbReference type="EMBL" id="KZP08032.1"/>
    </source>
</evidence>
<protein>
    <submittedName>
        <fullName evidence="2">Uncharacterized protein</fullName>
    </submittedName>
</protein>
<proteinExistence type="predicted"/>
<evidence type="ECO:0000313" key="3">
    <source>
        <dbReference type="Proteomes" id="UP000076532"/>
    </source>
</evidence>
<keyword evidence="3" id="KW-1185">Reference proteome</keyword>
<evidence type="ECO:0000256" key="1">
    <source>
        <dbReference type="SAM" id="MobiDB-lite"/>
    </source>
</evidence>
<organism evidence="2 3">
    <name type="scientific">Athelia psychrophila</name>
    <dbReference type="NCBI Taxonomy" id="1759441"/>
    <lineage>
        <taxon>Eukaryota</taxon>
        <taxon>Fungi</taxon>
        <taxon>Dikarya</taxon>
        <taxon>Basidiomycota</taxon>
        <taxon>Agaricomycotina</taxon>
        <taxon>Agaricomycetes</taxon>
        <taxon>Agaricomycetidae</taxon>
        <taxon>Atheliales</taxon>
        <taxon>Atheliaceae</taxon>
        <taxon>Athelia</taxon>
    </lineage>
</organism>
<dbReference type="Proteomes" id="UP000076532">
    <property type="component" value="Unassembled WGS sequence"/>
</dbReference>